<reference evidence="2" key="1">
    <citation type="journal article" date="2019" name="Sci. Rep.">
        <title>Draft genome of Tanacetum cinerariifolium, the natural source of mosquito coil.</title>
        <authorList>
            <person name="Yamashiro T."/>
            <person name="Shiraishi A."/>
            <person name="Satake H."/>
            <person name="Nakayama K."/>
        </authorList>
    </citation>
    <scope>NUCLEOTIDE SEQUENCE</scope>
</reference>
<name>A0A699HCM1_TANCI</name>
<accession>A0A699HCM1</accession>
<evidence type="ECO:0008006" key="3">
    <source>
        <dbReference type="Google" id="ProtNLM"/>
    </source>
</evidence>
<proteinExistence type="predicted"/>
<organism evidence="2">
    <name type="scientific">Tanacetum cinerariifolium</name>
    <name type="common">Dalmatian daisy</name>
    <name type="synonym">Chrysanthemum cinerariifolium</name>
    <dbReference type="NCBI Taxonomy" id="118510"/>
    <lineage>
        <taxon>Eukaryota</taxon>
        <taxon>Viridiplantae</taxon>
        <taxon>Streptophyta</taxon>
        <taxon>Embryophyta</taxon>
        <taxon>Tracheophyta</taxon>
        <taxon>Spermatophyta</taxon>
        <taxon>Magnoliopsida</taxon>
        <taxon>eudicotyledons</taxon>
        <taxon>Gunneridae</taxon>
        <taxon>Pentapetalae</taxon>
        <taxon>asterids</taxon>
        <taxon>campanulids</taxon>
        <taxon>Asterales</taxon>
        <taxon>Asteraceae</taxon>
        <taxon>Asteroideae</taxon>
        <taxon>Anthemideae</taxon>
        <taxon>Anthemidinae</taxon>
        <taxon>Tanacetum</taxon>
    </lineage>
</organism>
<gene>
    <name evidence="2" type="ORF">Tci_355415</name>
</gene>
<feature type="region of interest" description="Disordered" evidence="1">
    <location>
        <begin position="176"/>
        <end position="199"/>
    </location>
</feature>
<feature type="compositionally biased region" description="Basic and acidic residues" evidence="1">
    <location>
        <begin position="185"/>
        <end position="199"/>
    </location>
</feature>
<sequence>MDDEPMLATNRVVARTLGSAITIPKPVNEFAIKGNIIKIFYHGLSKITQEVLNATAGGIFLYKTPNQAYQPLEDKVLLKLDWAKNQKTKSSLKKTVAFADEVSNNSDNDKVMARMDAMIIKMNAQYKELQFRTKKSTPDLDADDMPMSREEEAKFMQTIRKTHFYNDYRDQDWNRDNWRSSGRNDYNRDNYRSNTDDKPYDLQKQFNNFMKSQQLTNAFVKETFMDLKT</sequence>
<evidence type="ECO:0000256" key="1">
    <source>
        <dbReference type="SAM" id="MobiDB-lite"/>
    </source>
</evidence>
<comment type="caution">
    <text evidence="2">The sequence shown here is derived from an EMBL/GenBank/DDBJ whole genome shotgun (WGS) entry which is preliminary data.</text>
</comment>
<protein>
    <recommendedName>
        <fullName evidence="3">Reverse transcriptase domain-containing protein</fullName>
    </recommendedName>
</protein>
<evidence type="ECO:0000313" key="2">
    <source>
        <dbReference type="EMBL" id="GEX83440.1"/>
    </source>
</evidence>
<dbReference type="EMBL" id="BKCJ010133207">
    <property type="protein sequence ID" value="GEX83440.1"/>
    <property type="molecule type" value="Genomic_DNA"/>
</dbReference>
<dbReference type="AlphaFoldDB" id="A0A699HCM1"/>